<organism evidence="1 2">
    <name type="scientific">Marinobacter daepoensis</name>
    <dbReference type="NCBI Taxonomy" id="262077"/>
    <lineage>
        <taxon>Bacteria</taxon>
        <taxon>Pseudomonadati</taxon>
        <taxon>Pseudomonadota</taxon>
        <taxon>Gammaproteobacteria</taxon>
        <taxon>Pseudomonadales</taxon>
        <taxon>Marinobacteraceae</taxon>
        <taxon>Marinobacter</taxon>
    </lineage>
</organism>
<proteinExistence type="predicted"/>
<gene>
    <name evidence="1" type="ORF">JYP53_13860</name>
</gene>
<dbReference type="PROSITE" id="PS51257">
    <property type="entry name" value="PROKAR_LIPOPROTEIN"/>
    <property type="match status" value="1"/>
</dbReference>
<sequence>MASLKTAFALVVLSLFVLTGCGTTKLHKRYDVTQIEEWQEDYEAKRTSVIDASIKSGTLYLGDGQFVMELEQRYQVQKILYNQPRYYSRSSKEPNLFYILNPLLWITCLDTPSNCVGREGEWGGPYNDGDREFVRVQDQDTRTGPLSYPAAKLRVEVVATSGTGEWRETLEPEIARGRASIDVKETLQKSPFEPKAVRILAALQAGEASSSLESRYDQSVMERLGLFSERWLSKPELYARYVHQIRSCMNDSDYKCAVKHFFKIQDLKIEVPDTFYFHFAKALSLMGDTENARKAARMYLQDARHMAYASDAEAFL</sequence>
<reference evidence="1 2" key="1">
    <citation type="submission" date="2021-02" db="EMBL/GenBank/DDBJ databases">
        <title>PHA producing bacteria isolated from coastal sediment in Guangdong, Shenzhen.</title>
        <authorList>
            <person name="Zheng W."/>
            <person name="Yu S."/>
            <person name="Huang Y."/>
        </authorList>
    </citation>
    <scope>NUCLEOTIDE SEQUENCE [LARGE SCALE GENOMIC DNA]</scope>
    <source>
        <strain evidence="1 2">TN21-5</strain>
    </source>
</reference>
<dbReference type="RefSeq" id="WP_029652636.1">
    <property type="nucleotide sequence ID" value="NZ_JAFKDB010000019.1"/>
</dbReference>
<dbReference type="Proteomes" id="UP000664344">
    <property type="component" value="Unassembled WGS sequence"/>
</dbReference>
<keyword evidence="2" id="KW-1185">Reference proteome</keyword>
<accession>A0ABS3BGU1</accession>
<protein>
    <submittedName>
        <fullName evidence="1">Uncharacterized protein</fullName>
    </submittedName>
</protein>
<evidence type="ECO:0000313" key="1">
    <source>
        <dbReference type="EMBL" id="MBN7770987.1"/>
    </source>
</evidence>
<comment type="caution">
    <text evidence="1">The sequence shown here is derived from an EMBL/GenBank/DDBJ whole genome shotgun (WGS) entry which is preliminary data.</text>
</comment>
<dbReference type="EMBL" id="JAFKDB010000019">
    <property type="protein sequence ID" value="MBN7770987.1"/>
    <property type="molecule type" value="Genomic_DNA"/>
</dbReference>
<name>A0ABS3BGU1_9GAMM</name>
<evidence type="ECO:0000313" key="2">
    <source>
        <dbReference type="Proteomes" id="UP000664344"/>
    </source>
</evidence>